<evidence type="ECO:0000313" key="10">
    <source>
        <dbReference type="Proteomes" id="UP001249851"/>
    </source>
</evidence>
<keyword evidence="10" id="KW-1185">Reference proteome</keyword>
<feature type="region of interest" description="Disordered" evidence="4">
    <location>
        <begin position="1289"/>
        <end position="1309"/>
    </location>
</feature>
<feature type="region of interest" description="Disordered" evidence="4">
    <location>
        <begin position="200"/>
        <end position="228"/>
    </location>
</feature>
<feature type="domain" description="VWA7 N-terminal" evidence="8">
    <location>
        <begin position="41"/>
        <end position="260"/>
    </location>
</feature>
<dbReference type="Pfam" id="PF25107">
    <property type="entry name" value="VWA7_N"/>
    <property type="match status" value="1"/>
</dbReference>
<dbReference type="Gene3D" id="3.40.50.410">
    <property type="entry name" value="von Willebrand factor, type A domain"/>
    <property type="match status" value="1"/>
</dbReference>
<dbReference type="InterPro" id="IPR056861">
    <property type="entry name" value="HMCN1-like_VWA"/>
</dbReference>
<sequence>MVSFFKENPQYILRGALGNTGDLSNIFISADSPNDTDKLFSNVKSAKHLQNAIKEIQASVAEVDTAPMRNVAATHFSEERIQEGFMRLQELRSSVITSMLRGMRHEHSRQLVGRYLHTMQDFYSHSNWVEIGNRVTAHDGLTNKEISIPVEPIAKSNQKNCIQCTLAKQKRKGCGNSSITEEITSGYQKGQKPENIVNCSHGEIPNKGGDKKLRGGMNKDSGSSPWSTKHRLHMMAAELAIEATKSFFDDLRSVIGDDRFARFLNLQAVRTLSLVIDDTGSMISEIMAVRKLSTDFALKSNNSINKTPFIFILVPFNDPEVGPVTITSDPDRVIKAVNSLSGDEGKDCPELGMMGLYQALLHSLQDSALYYFSDADAKDLDLVPVVLSLAKQKRVKLNFVLSGKCSYRRKRRSVPLTHVGLAGSQHVYQALAAVTGGQVLHTRKSEMLFVMDLIGSQVSAGASSDLIEVILLDVRSDTKQEVRNVSYLIQADDTLRNVLIVLSAEGSPHITLFNPSETKPIKVKMTRNFDRAIHVTEVESFEGGPIEIRVWCNGPYSLQVTGRSALDFTYQLSSIDNADTNGAKTIQGDPVKGQTLLLNIAFTKPRLLSEVTFLSLVNTNGTVLESFSVQRGQGIDTNSFNVVFAPTVQRFRFLITAKTTGGKILQRIKPTEIRMETVELSFDDRSVNNFSRIFAGIPRKIPLKIKNVGSAQILTLKANDDLGFVQSVNPGRLVVAQNKTVQSTLIVKAPSDVIPGDTTTVTVYATQSNSQQPSNYMVFYVSVAVENSELFPPSCAVGKPAEKCDEVYDHPNCSHTIWTSNISVFKMGKGLPPTISTKAPRHGLLTVAPPLTERTLNSSVTAVFSSTCCHPSASIIVVDRFGNTGYCNITTVTPVINIKAQAESTEIDVFLGEKTKIQFAVTNLGTEGYFTLEISEDKHFTGYVTPLNVKLSHKESARGLLVLTGLSESRATKSSLVFTAVPHTKTTNTSHVKLLKINVTVGIKRPKQLPLGWNISSALSEDFVAIRYGSMQASAQLTLKNNGIAGTFDLKVSSSEFVLGRFAQDTVYLNTGEKVLVELILTAKKNLNIKETLLLGTVARREGTGGEKIKLQRLKIKILRRELESKSPTLKSSVPNRKVAIQPGSTLTVNFTVTNAGRDQQFFFKVSSPKSLECRVVPESAFIKENMTLSGKVIIISAIDAERGHMQVNVTALASAEQRSETSILSIAIYISETPLFPGEVADEIKEKDQSSGIIKIIAIAVGCLLLLILILFFICLCMKKRGSWTVWKDSKTPTKKDREKAGNKPQLV</sequence>
<protein>
    <submittedName>
        <fullName evidence="9">von Willebrand factor A domain-containing protein 7</fullName>
    </submittedName>
</protein>
<dbReference type="Pfam" id="PF23619">
    <property type="entry name" value="Ig_VWA7"/>
    <property type="match status" value="2"/>
</dbReference>
<feature type="domain" description="VWA7 Ig-like" evidence="6">
    <location>
        <begin position="1140"/>
        <end position="1220"/>
    </location>
</feature>
<evidence type="ECO:0000313" key="9">
    <source>
        <dbReference type="EMBL" id="KAK2552704.1"/>
    </source>
</evidence>
<keyword evidence="3" id="KW-0732">Signal</keyword>
<dbReference type="InterPro" id="IPR052577">
    <property type="entry name" value="VWA7"/>
</dbReference>
<evidence type="ECO:0000259" key="8">
    <source>
        <dbReference type="Pfam" id="PF25107"/>
    </source>
</evidence>
<comment type="subcellular location">
    <subcellularLocation>
        <location evidence="1">Secreted</location>
    </subcellularLocation>
</comment>
<evidence type="ECO:0000256" key="3">
    <source>
        <dbReference type="ARBA" id="ARBA00022729"/>
    </source>
</evidence>
<dbReference type="InterPro" id="IPR057615">
    <property type="entry name" value="Ig_VWA7"/>
</dbReference>
<dbReference type="InterPro" id="IPR056862">
    <property type="entry name" value="VWA7_N"/>
</dbReference>
<keyword evidence="2" id="KW-0964">Secreted</keyword>
<feature type="transmembrane region" description="Helical" evidence="5">
    <location>
        <begin position="1257"/>
        <end position="1279"/>
    </location>
</feature>
<comment type="caution">
    <text evidence="9">The sequence shown here is derived from an EMBL/GenBank/DDBJ whole genome shotgun (WGS) entry which is preliminary data.</text>
</comment>
<keyword evidence="5" id="KW-0812">Transmembrane</keyword>
<dbReference type="PANTHER" id="PTHR14905:SF7">
    <property type="entry name" value="VON WILLEBRAND FACTOR A DOMAIN-CONTAINING PROTEIN 7"/>
    <property type="match status" value="1"/>
</dbReference>
<feature type="compositionally biased region" description="Basic and acidic residues" evidence="4">
    <location>
        <begin position="1289"/>
        <end position="1303"/>
    </location>
</feature>
<feature type="domain" description="Hemicentin-1-like von Willebrand factor A" evidence="7">
    <location>
        <begin position="272"/>
        <end position="444"/>
    </location>
</feature>
<keyword evidence="5" id="KW-0472">Membrane</keyword>
<evidence type="ECO:0000256" key="1">
    <source>
        <dbReference type="ARBA" id="ARBA00004613"/>
    </source>
</evidence>
<evidence type="ECO:0000256" key="4">
    <source>
        <dbReference type="SAM" id="MobiDB-lite"/>
    </source>
</evidence>
<evidence type="ECO:0000256" key="5">
    <source>
        <dbReference type="SAM" id="Phobius"/>
    </source>
</evidence>
<evidence type="ECO:0000259" key="7">
    <source>
        <dbReference type="Pfam" id="PF25106"/>
    </source>
</evidence>
<evidence type="ECO:0000259" key="6">
    <source>
        <dbReference type="Pfam" id="PF23619"/>
    </source>
</evidence>
<keyword evidence="5" id="KW-1133">Transmembrane helix</keyword>
<organism evidence="9 10">
    <name type="scientific">Acropora cervicornis</name>
    <name type="common">Staghorn coral</name>
    <dbReference type="NCBI Taxonomy" id="6130"/>
    <lineage>
        <taxon>Eukaryota</taxon>
        <taxon>Metazoa</taxon>
        <taxon>Cnidaria</taxon>
        <taxon>Anthozoa</taxon>
        <taxon>Hexacorallia</taxon>
        <taxon>Scleractinia</taxon>
        <taxon>Astrocoeniina</taxon>
        <taxon>Acroporidae</taxon>
        <taxon>Acropora</taxon>
    </lineage>
</organism>
<name>A0AAD9Q0Z0_ACRCE</name>
<evidence type="ECO:0000256" key="2">
    <source>
        <dbReference type="ARBA" id="ARBA00022525"/>
    </source>
</evidence>
<dbReference type="InterPro" id="IPR036465">
    <property type="entry name" value="vWFA_dom_sf"/>
</dbReference>
<proteinExistence type="predicted"/>
<reference evidence="9" key="1">
    <citation type="journal article" date="2023" name="G3 (Bethesda)">
        <title>Whole genome assembly and annotation of the endangered Caribbean coral Acropora cervicornis.</title>
        <authorList>
            <person name="Selwyn J.D."/>
            <person name="Vollmer S.V."/>
        </authorList>
    </citation>
    <scope>NUCLEOTIDE SEQUENCE</scope>
    <source>
        <strain evidence="9">K2</strain>
    </source>
</reference>
<dbReference type="EMBL" id="JARQWQ010000084">
    <property type="protein sequence ID" value="KAK2552704.1"/>
    <property type="molecule type" value="Genomic_DNA"/>
</dbReference>
<dbReference type="PANTHER" id="PTHR14905">
    <property type="entry name" value="NG37"/>
    <property type="match status" value="1"/>
</dbReference>
<gene>
    <name evidence="9" type="ORF">P5673_026102</name>
</gene>
<feature type="domain" description="VWA7 Ig-like" evidence="6">
    <location>
        <begin position="691"/>
        <end position="783"/>
    </location>
</feature>
<dbReference type="Pfam" id="PF25106">
    <property type="entry name" value="VWA_4"/>
    <property type="match status" value="1"/>
</dbReference>
<reference evidence="9" key="2">
    <citation type="journal article" date="2023" name="Science">
        <title>Genomic signatures of disease resistance in endangered staghorn corals.</title>
        <authorList>
            <person name="Vollmer S.V."/>
            <person name="Selwyn J.D."/>
            <person name="Despard B.A."/>
            <person name="Roesel C.L."/>
        </authorList>
    </citation>
    <scope>NUCLEOTIDE SEQUENCE</scope>
    <source>
        <strain evidence="9">K2</strain>
    </source>
</reference>
<accession>A0AAD9Q0Z0</accession>
<dbReference type="Proteomes" id="UP001249851">
    <property type="component" value="Unassembled WGS sequence"/>
</dbReference>